<comment type="catalytic activity">
    <reaction evidence="16 17 19">
        <text>(6S)-NADPHX + ADP = AMP + phosphate + NADPH + H(+)</text>
        <dbReference type="Rhea" id="RHEA:32235"/>
        <dbReference type="ChEBI" id="CHEBI:15378"/>
        <dbReference type="ChEBI" id="CHEBI:43474"/>
        <dbReference type="ChEBI" id="CHEBI:57783"/>
        <dbReference type="ChEBI" id="CHEBI:64076"/>
        <dbReference type="ChEBI" id="CHEBI:456215"/>
        <dbReference type="ChEBI" id="CHEBI:456216"/>
        <dbReference type="EC" id="4.2.1.136"/>
    </reaction>
</comment>
<evidence type="ECO:0000256" key="10">
    <source>
        <dbReference type="ARBA" id="ARBA00023027"/>
    </source>
</evidence>
<dbReference type="RefSeq" id="WP_303282289.1">
    <property type="nucleotide sequence ID" value="NZ_BAABCZ010000011.1"/>
</dbReference>
<dbReference type="InterPro" id="IPR036652">
    <property type="entry name" value="YjeF_N_dom_sf"/>
</dbReference>
<dbReference type="Pfam" id="PF03853">
    <property type="entry name" value="YjeF_N"/>
    <property type="match status" value="1"/>
</dbReference>
<evidence type="ECO:0000256" key="9">
    <source>
        <dbReference type="ARBA" id="ARBA00022958"/>
    </source>
</evidence>
<dbReference type="EMBL" id="JAUOEM010000003">
    <property type="protein sequence ID" value="MDO5987720.1"/>
    <property type="molecule type" value="Genomic_DNA"/>
</dbReference>
<dbReference type="CDD" id="cd01171">
    <property type="entry name" value="YXKO-related"/>
    <property type="match status" value="1"/>
</dbReference>
<evidence type="ECO:0000256" key="15">
    <source>
        <dbReference type="ARBA" id="ARBA00048238"/>
    </source>
</evidence>
<evidence type="ECO:0000256" key="7">
    <source>
        <dbReference type="ARBA" id="ARBA00022840"/>
    </source>
</evidence>
<feature type="binding site" evidence="17">
    <location>
        <position position="441"/>
    </location>
    <ligand>
        <name>(6S)-NADPHX</name>
        <dbReference type="ChEBI" id="CHEBI:64076"/>
    </ligand>
</feature>
<comment type="function">
    <text evidence="17">Catalyzes the dehydration of the S-form of NAD(P)HX at the expense of ADP, which is converted to AMP. Together with NAD(P)HX epimerase, which catalyzes the epimerization of the S- and R-forms, the enzyme allows the repair of both epimers of NAD(P)HX, a damaged form of NAD(P)H that is a result of enzymatic or heat-dependent hydration.</text>
</comment>
<keyword evidence="7 17" id="KW-0067">ATP-binding</keyword>
<feature type="binding site" evidence="18">
    <location>
        <position position="160"/>
    </location>
    <ligand>
        <name>(6S)-NADPHX</name>
        <dbReference type="ChEBI" id="CHEBI:64076"/>
    </ligand>
</feature>
<evidence type="ECO:0000256" key="6">
    <source>
        <dbReference type="ARBA" id="ARBA00022741"/>
    </source>
</evidence>
<feature type="domain" description="YjeF N-terminal" evidence="21">
    <location>
        <begin position="9"/>
        <end position="218"/>
    </location>
</feature>
<dbReference type="NCBIfam" id="TIGR00196">
    <property type="entry name" value="yjeF_cterm"/>
    <property type="match status" value="1"/>
</dbReference>
<dbReference type="InterPro" id="IPR017953">
    <property type="entry name" value="Carbohydrate_kinase_pred_CS"/>
</dbReference>
<proteinExistence type="inferred from homology"/>
<evidence type="ECO:0000256" key="8">
    <source>
        <dbReference type="ARBA" id="ARBA00022857"/>
    </source>
</evidence>
<feature type="binding site" evidence="18">
    <location>
        <begin position="58"/>
        <end position="62"/>
    </location>
    <ligand>
        <name>(6S)-NADPHX</name>
        <dbReference type="ChEBI" id="CHEBI:64076"/>
    </ligand>
</feature>
<dbReference type="PIRSF" id="PIRSF017184">
    <property type="entry name" value="Nnr"/>
    <property type="match status" value="1"/>
</dbReference>
<dbReference type="PROSITE" id="PS51383">
    <property type="entry name" value="YJEF_C_3"/>
    <property type="match status" value="1"/>
</dbReference>
<name>A0ABT8X199_9FLAO</name>
<comment type="similarity">
    <text evidence="18">Belongs to the NnrE/AIBP family.</text>
</comment>
<keyword evidence="5 18" id="KW-0479">Metal-binding</keyword>
<dbReference type="EC" id="4.2.1.136" evidence="19"/>
<evidence type="ECO:0000256" key="5">
    <source>
        <dbReference type="ARBA" id="ARBA00022723"/>
    </source>
</evidence>
<dbReference type="Proteomes" id="UP001176891">
    <property type="component" value="Unassembled WGS sequence"/>
</dbReference>
<gene>
    <name evidence="17" type="primary">nnrD</name>
    <name evidence="18" type="synonym">nnrE</name>
    <name evidence="22" type="ORF">Q4Q39_09950</name>
</gene>
<keyword evidence="6 17" id="KW-0547">Nucleotide-binding</keyword>
<dbReference type="InterPro" id="IPR004443">
    <property type="entry name" value="YjeF_N_dom"/>
</dbReference>
<comment type="caution">
    <text evidence="22">The sequence shown here is derived from an EMBL/GenBank/DDBJ whole genome shotgun (WGS) entry which is preliminary data.</text>
</comment>
<evidence type="ECO:0000313" key="23">
    <source>
        <dbReference type="Proteomes" id="UP001176891"/>
    </source>
</evidence>
<feature type="binding site" evidence="17">
    <location>
        <position position="263"/>
    </location>
    <ligand>
        <name>(6S)-NADPHX</name>
        <dbReference type="ChEBI" id="CHEBI:64076"/>
    </ligand>
</feature>
<comment type="function">
    <text evidence="18">Catalyzes the epimerization of the S- and R-forms of NAD(P)HX, a damaged form of NAD(P)H that is a result of enzymatic or heat-dependent hydration. This is a prerequisite for the S-specific NAD(P)H-hydrate dehydratase to allow the repair of both epimers of NAD(P)HX.</text>
</comment>
<dbReference type="Gene3D" id="3.40.50.10260">
    <property type="entry name" value="YjeF N-terminal domain"/>
    <property type="match status" value="1"/>
</dbReference>
<keyword evidence="8 17" id="KW-0521">NADP</keyword>
<comment type="subunit">
    <text evidence="17">Homotetramer.</text>
</comment>
<dbReference type="Pfam" id="PF01256">
    <property type="entry name" value="Carb_kinase"/>
    <property type="match status" value="1"/>
</dbReference>
<evidence type="ECO:0000259" key="20">
    <source>
        <dbReference type="PROSITE" id="PS51383"/>
    </source>
</evidence>
<dbReference type="Gene3D" id="3.40.1190.20">
    <property type="match status" value="1"/>
</dbReference>
<organism evidence="22 23">
    <name type="scientific">Flavivirga amylovorans</name>
    <dbReference type="NCBI Taxonomy" id="870486"/>
    <lineage>
        <taxon>Bacteria</taxon>
        <taxon>Pseudomonadati</taxon>
        <taxon>Bacteroidota</taxon>
        <taxon>Flavobacteriia</taxon>
        <taxon>Flavobacteriales</taxon>
        <taxon>Flavobacteriaceae</taxon>
        <taxon>Flavivirga</taxon>
    </lineage>
</organism>
<feature type="domain" description="YjeF C-terminal" evidence="20">
    <location>
        <begin position="228"/>
        <end position="500"/>
    </location>
</feature>
<keyword evidence="23" id="KW-1185">Reference proteome</keyword>
<comment type="catalytic activity">
    <reaction evidence="2 18 19">
        <text>(6R)-NADPHX = (6S)-NADPHX</text>
        <dbReference type="Rhea" id="RHEA:32227"/>
        <dbReference type="ChEBI" id="CHEBI:64076"/>
        <dbReference type="ChEBI" id="CHEBI:64077"/>
        <dbReference type="EC" id="5.1.99.6"/>
    </reaction>
</comment>
<evidence type="ECO:0000256" key="3">
    <source>
        <dbReference type="ARBA" id="ARBA00006001"/>
    </source>
</evidence>
<comment type="caution">
    <text evidence="18">Lacks conserved residue(s) required for the propagation of feature annotation.</text>
</comment>
<evidence type="ECO:0000256" key="19">
    <source>
        <dbReference type="PIRNR" id="PIRNR017184"/>
    </source>
</evidence>
<protein>
    <recommendedName>
        <fullName evidence="19">Bifunctional NAD(P)H-hydrate repair enzyme</fullName>
    </recommendedName>
    <alternativeName>
        <fullName evidence="19">Nicotinamide nucleotide repair protein</fullName>
    </alternativeName>
    <domain>
        <recommendedName>
            <fullName evidence="19">ADP-dependent (S)-NAD(P)H-hydrate dehydratase</fullName>
            <ecNumber evidence="19">4.2.1.136</ecNumber>
        </recommendedName>
        <alternativeName>
            <fullName evidence="19">ADP-dependent NAD(P)HX dehydratase</fullName>
        </alternativeName>
    </domain>
    <domain>
        <recommendedName>
            <fullName evidence="19">NAD(P)H-hydrate epimerase</fullName>
            <ecNumber evidence="19">5.1.99.6</ecNumber>
        </recommendedName>
    </domain>
</protein>
<comment type="similarity">
    <text evidence="17">Belongs to the NnrD/CARKD family.</text>
</comment>
<feature type="binding site" evidence="18">
    <location>
        <position position="59"/>
    </location>
    <ligand>
        <name>K(+)</name>
        <dbReference type="ChEBI" id="CHEBI:29103"/>
    </ligand>
</feature>
<keyword evidence="11 18" id="KW-0413">Isomerase</keyword>
<evidence type="ECO:0000256" key="1">
    <source>
        <dbReference type="ARBA" id="ARBA00000013"/>
    </source>
</evidence>
<feature type="binding site" evidence="17">
    <location>
        <begin position="412"/>
        <end position="416"/>
    </location>
    <ligand>
        <name>AMP</name>
        <dbReference type="ChEBI" id="CHEBI:456215"/>
    </ligand>
</feature>
<comment type="catalytic activity">
    <reaction evidence="1 18 19">
        <text>(6R)-NADHX = (6S)-NADHX</text>
        <dbReference type="Rhea" id="RHEA:32215"/>
        <dbReference type="ChEBI" id="CHEBI:64074"/>
        <dbReference type="ChEBI" id="CHEBI:64075"/>
        <dbReference type="EC" id="5.1.99.6"/>
    </reaction>
</comment>
<dbReference type="PANTHER" id="PTHR12592">
    <property type="entry name" value="ATP-DEPENDENT (S)-NAD(P)H-HYDRATE DEHYDRATASE FAMILY MEMBER"/>
    <property type="match status" value="1"/>
</dbReference>
<feature type="binding site" evidence="17">
    <location>
        <position position="377"/>
    </location>
    <ligand>
        <name>(6S)-NADPHX</name>
        <dbReference type="ChEBI" id="CHEBI:64076"/>
    </ligand>
</feature>
<comment type="cofactor">
    <cofactor evidence="17">
        <name>Mg(2+)</name>
        <dbReference type="ChEBI" id="CHEBI:18420"/>
    </cofactor>
</comment>
<comment type="cofactor">
    <cofactor evidence="18 19">
        <name>K(+)</name>
        <dbReference type="ChEBI" id="CHEBI:29103"/>
    </cofactor>
    <text evidence="18 19">Binds 1 potassium ion per subunit.</text>
</comment>
<keyword evidence="13" id="KW-0511">Multifunctional enzyme</keyword>
<feature type="binding site" evidence="17">
    <location>
        <position position="440"/>
    </location>
    <ligand>
        <name>AMP</name>
        <dbReference type="ChEBI" id="CHEBI:456215"/>
    </ligand>
</feature>
<evidence type="ECO:0000256" key="4">
    <source>
        <dbReference type="ARBA" id="ARBA00009524"/>
    </source>
</evidence>
<feature type="binding site" evidence="18">
    <location>
        <begin position="131"/>
        <end position="137"/>
    </location>
    <ligand>
        <name>(6S)-NADPHX</name>
        <dbReference type="ChEBI" id="CHEBI:64076"/>
    </ligand>
</feature>
<evidence type="ECO:0000256" key="16">
    <source>
        <dbReference type="ARBA" id="ARBA00049209"/>
    </source>
</evidence>
<evidence type="ECO:0000256" key="13">
    <source>
        <dbReference type="ARBA" id="ARBA00023268"/>
    </source>
</evidence>
<comment type="function">
    <text evidence="14 19">Bifunctional enzyme that catalyzes the epimerization of the S- and R-forms of NAD(P)HX and the dehydration of the S-form of NAD(P)HX at the expense of ADP, which is converted to AMP. This allows the repair of both epimers of NAD(P)HX, a damaged form of NAD(P)H that is a result of enzymatic or heat-dependent hydration.</text>
</comment>
<keyword evidence="12 17" id="KW-0456">Lyase</keyword>
<dbReference type="InterPro" id="IPR029056">
    <property type="entry name" value="Ribokinase-like"/>
</dbReference>
<feature type="binding site" evidence="18">
    <location>
        <position position="163"/>
    </location>
    <ligand>
        <name>K(+)</name>
        <dbReference type="ChEBI" id="CHEBI:29103"/>
    </ligand>
</feature>
<reference evidence="22" key="1">
    <citation type="submission" date="2023-07" db="EMBL/GenBank/DDBJ databases">
        <title>Two novel species in the genus Flavivirga.</title>
        <authorList>
            <person name="Kwon K."/>
        </authorList>
    </citation>
    <scope>NUCLEOTIDE SEQUENCE</scope>
    <source>
        <strain evidence="22">KACC 14157</strain>
    </source>
</reference>
<feature type="binding site" evidence="18">
    <location>
        <position position="127"/>
    </location>
    <ligand>
        <name>K(+)</name>
        <dbReference type="ChEBI" id="CHEBI:29103"/>
    </ligand>
</feature>
<accession>A0ABT8X199</accession>
<evidence type="ECO:0000256" key="14">
    <source>
        <dbReference type="ARBA" id="ARBA00025153"/>
    </source>
</evidence>
<dbReference type="PANTHER" id="PTHR12592:SF0">
    <property type="entry name" value="ATP-DEPENDENT (S)-NAD(P)H-HYDRATE DEHYDRATASE"/>
    <property type="match status" value="1"/>
</dbReference>
<comment type="similarity">
    <text evidence="4 19">In the C-terminal section; belongs to the NnrD/CARKD family.</text>
</comment>
<dbReference type="PROSITE" id="PS51385">
    <property type="entry name" value="YJEF_N"/>
    <property type="match status" value="1"/>
</dbReference>
<evidence type="ECO:0000256" key="2">
    <source>
        <dbReference type="ARBA" id="ARBA00000909"/>
    </source>
</evidence>
<dbReference type="HAMAP" id="MF_01965">
    <property type="entry name" value="NADHX_dehydratase"/>
    <property type="match status" value="1"/>
</dbReference>
<dbReference type="SUPFAM" id="SSF53613">
    <property type="entry name" value="Ribokinase-like"/>
    <property type="match status" value="1"/>
</dbReference>
<dbReference type="PROSITE" id="PS01050">
    <property type="entry name" value="YJEF_C_2"/>
    <property type="match status" value="1"/>
</dbReference>
<evidence type="ECO:0000256" key="11">
    <source>
        <dbReference type="ARBA" id="ARBA00023235"/>
    </source>
</evidence>
<keyword evidence="9 18" id="KW-0630">Potassium</keyword>
<dbReference type="InterPro" id="IPR030677">
    <property type="entry name" value="Nnr"/>
</dbReference>
<evidence type="ECO:0000313" key="22">
    <source>
        <dbReference type="EMBL" id="MDO5987720.1"/>
    </source>
</evidence>
<dbReference type="EC" id="5.1.99.6" evidence="19"/>
<dbReference type="HAMAP" id="MF_01966">
    <property type="entry name" value="NADHX_epimerase"/>
    <property type="match status" value="1"/>
</dbReference>
<evidence type="ECO:0000259" key="21">
    <source>
        <dbReference type="PROSITE" id="PS51385"/>
    </source>
</evidence>
<evidence type="ECO:0000256" key="18">
    <source>
        <dbReference type="HAMAP-Rule" id="MF_01966"/>
    </source>
</evidence>
<dbReference type="SUPFAM" id="SSF64153">
    <property type="entry name" value="YjeF N-terminal domain-like"/>
    <property type="match status" value="1"/>
</dbReference>
<dbReference type="InterPro" id="IPR000631">
    <property type="entry name" value="CARKD"/>
</dbReference>
<dbReference type="NCBIfam" id="TIGR00197">
    <property type="entry name" value="yjeF_nterm"/>
    <property type="match status" value="1"/>
</dbReference>
<evidence type="ECO:0000256" key="12">
    <source>
        <dbReference type="ARBA" id="ARBA00023239"/>
    </source>
</evidence>
<comment type="catalytic activity">
    <reaction evidence="15 17 19">
        <text>(6S)-NADHX + ADP = AMP + phosphate + NADH + H(+)</text>
        <dbReference type="Rhea" id="RHEA:32223"/>
        <dbReference type="ChEBI" id="CHEBI:15378"/>
        <dbReference type="ChEBI" id="CHEBI:43474"/>
        <dbReference type="ChEBI" id="CHEBI:57945"/>
        <dbReference type="ChEBI" id="CHEBI:64074"/>
        <dbReference type="ChEBI" id="CHEBI:456215"/>
        <dbReference type="ChEBI" id="CHEBI:456216"/>
        <dbReference type="EC" id="4.2.1.136"/>
    </reaction>
</comment>
<feature type="binding site" evidence="17">
    <location>
        <position position="324"/>
    </location>
    <ligand>
        <name>(6S)-NADPHX</name>
        <dbReference type="ChEBI" id="CHEBI:64076"/>
    </ligand>
</feature>
<sequence length="516" mass="57005">MKVFSKEQIYEGDKLTSERQKISSTDLMERAGTQIFNWIHMRMQGAQVPIHIFCGIGNNGGDGLVLARHLILDGYNVKTYIVNCSDKRSKDFLINYDRIKNVTKDWPTLLSCTEDFPEIDQDDIIVDAVFGIGLNRPVGDWVKSLFMHFRSTKAFTLSIDIPSGLSTDKVLEDEDSAVWAGYTLSFASPKLVFFLPETAKYTVQWEVLDIGLDQEFLFTTNTEAELIGKHDVLPLYKPREKFSHKGQFGHSLIIGGSYGKIGAITLSSKAALSAGAGLITAYVPKCGYIPLQGSFPEAMVLTDIDEDIITDIKFDIEPTVIGFGIGAGTNTKTIKAFEAFLKNNKTPLVIDADGINILAKKKALLKLLPEQTILTPHPKELERLIGTWKDDFDKLKKVKAFSKKYTCIVVIKGANTITVFDEKLYVNTTGNPGLSTAGSGDVLTGIITGLMSQGYIPLEATVFGVYLHGRSADIAVENFGYQSLIASHVIDYLGEAFIDLFKQPEQPTAPEEQEQD</sequence>
<evidence type="ECO:0000256" key="17">
    <source>
        <dbReference type="HAMAP-Rule" id="MF_01965"/>
    </source>
</evidence>
<keyword evidence="10 17" id="KW-0520">NAD</keyword>
<comment type="similarity">
    <text evidence="3 19">In the N-terminal section; belongs to the NnrE/AIBP family.</text>
</comment>